<organism evidence="2 3">
    <name type="scientific">Caerostris extrusa</name>
    <name type="common">Bark spider</name>
    <name type="synonym">Caerostris bankana</name>
    <dbReference type="NCBI Taxonomy" id="172846"/>
    <lineage>
        <taxon>Eukaryota</taxon>
        <taxon>Metazoa</taxon>
        <taxon>Ecdysozoa</taxon>
        <taxon>Arthropoda</taxon>
        <taxon>Chelicerata</taxon>
        <taxon>Arachnida</taxon>
        <taxon>Araneae</taxon>
        <taxon>Araneomorphae</taxon>
        <taxon>Entelegynae</taxon>
        <taxon>Araneoidea</taxon>
        <taxon>Araneidae</taxon>
        <taxon>Caerostris</taxon>
    </lineage>
</organism>
<proteinExistence type="predicted"/>
<sequence>MVSIGIEDSSSCVFLNHRGNQVETIRRQQYLPDVLEAMAVVKLGVTKHEREERKSSGTKRLTILEPDLWCLRRKAAPPSGNENICKPQKVTGDQSK</sequence>
<dbReference type="AlphaFoldDB" id="A0AAV4P1T2"/>
<dbReference type="Proteomes" id="UP001054945">
    <property type="component" value="Unassembled WGS sequence"/>
</dbReference>
<evidence type="ECO:0000256" key="1">
    <source>
        <dbReference type="SAM" id="MobiDB-lite"/>
    </source>
</evidence>
<name>A0AAV4P1T2_CAEEX</name>
<keyword evidence="3" id="KW-1185">Reference proteome</keyword>
<reference evidence="2 3" key="1">
    <citation type="submission" date="2021-06" db="EMBL/GenBank/DDBJ databases">
        <title>Caerostris extrusa draft genome.</title>
        <authorList>
            <person name="Kono N."/>
            <person name="Arakawa K."/>
        </authorList>
    </citation>
    <scope>NUCLEOTIDE SEQUENCE [LARGE SCALE GENOMIC DNA]</scope>
</reference>
<dbReference type="EMBL" id="BPLR01021467">
    <property type="protein sequence ID" value="GIX89988.1"/>
    <property type="molecule type" value="Genomic_DNA"/>
</dbReference>
<protein>
    <submittedName>
        <fullName evidence="2">Uncharacterized protein</fullName>
    </submittedName>
</protein>
<gene>
    <name evidence="2" type="ORF">CEXT_392151</name>
</gene>
<feature type="region of interest" description="Disordered" evidence="1">
    <location>
        <begin position="75"/>
        <end position="96"/>
    </location>
</feature>
<evidence type="ECO:0000313" key="3">
    <source>
        <dbReference type="Proteomes" id="UP001054945"/>
    </source>
</evidence>
<comment type="caution">
    <text evidence="2">The sequence shown here is derived from an EMBL/GenBank/DDBJ whole genome shotgun (WGS) entry which is preliminary data.</text>
</comment>
<evidence type="ECO:0000313" key="2">
    <source>
        <dbReference type="EMBL" id="GIX89988.1"/>
    </source>
</evidence>
<accession>A0AAV4P1T2</accession>